<dbReference type="VEuPathDB" id="AmoebaDB:NF0035470"/>
<proteinExistence type="predicted"/>
<reference evidence="2 3" key="1">
    <citation type="journal article" date="2019" name="Sci. Rep.">
        <title>Nanopore sequencing improves the draft genome of the human pathogenic amoeba Naegleria fowleri.</title>
        <authorList>
            <person name="Liechti N."/>
            <person name="Schurch N."/>
            <person name="Bruggmann R."/>
            <person name="Wittwer M."/>
        </authorList>
    </citation>
    <scope>NUCLEOTIDE SEQUENCE [LARGE SCALE GENOMIC DNA]</scope>
    <source>
        <strain evidence="2 3">ATCC 30894</strain>
    </source>
</reference>
<accession>A0A6A5CAU1</accession>
<dbReference type="AlphaFoldDB" id="A0A6A5CAU1"/>
<dbReference type="OMA" id="NMEDHIA"/>
<sequence length="323" mass="36224">MTNNRTGGGAPIQQHSFLQDASNISSSSSRVSSSANGAAASSLSSSSLSTSSHPLFKNNHHHHHNNSHRNTNSGDTLLSPTSSTRSFIKKTNSLDGRAKKVDDVLSNMEDHIALLQTEIMQIRDDLRLQRLMAKKYGEEGFLEGEQRLLQMKQLKKEALHRVKSQLGKLDRTIKAGRRITKEFGGMSMTEEKLKDAKELQRKRRKERRESEEARRQQKGENIELGIYSDASGSGSGSSSDTDYSEVTDLSEGRKKRIIFKQVMNGDLIETQLEDQLNMLELSASHRQVKSKILTNKNAPKFKGYFNLAHLEDEKEDINNSLVV</sequence>
<dbReference type="OrthoDB" id="10261723at2759"/>
<name>A0A6A5CAU1_NAEFO</name>
<feature type="compositionally biased region" description="Gly residues" evidence="1">
    <location>
        <begin position="1"/>
        <end position="10"/>
    </location>
</feature>
<comment type="caution">
    <text evidence="2">The sequence shown here is derived from an EMBL/GenBank/DDBJ whole genome shotgun (WGS) entry which is preliminary data.</text>
</comment>
<feature type="compositionally biased region" description="Low complexity" evidence="1">
    <location>
        <begin position="228"/>
        <end position="241"/>
    </location>
</feature>
<feature type="compositionally biased region" description="Basic and acidic residues" evidence="1">
    <location>
        <begin position="207"/>
        <end position="221"/>
    </location>
</feature>
<protein>
    <submittedName>
        <fullName evidence="2">Uncharacterized protein</fullName>
    </submittedName>
</protein>
<organism evidence="2 3">
    <name type="scientific">Naegleria fowleri</name>
    <name type="common">Brain eating amoeba</name>
    <dbReference type="NCBI Taxonomy" id="5763"/>
    <lineage>
        <taxon>Eukaryota</taxon>
        <taxon>Discoba</taxon>
        <taxon>Heterolobosea</taxon>
        <taxon>Tetramitia</taxon>
        <taxon>Eutetramitia</taxon>
        <taxon>Vahlkampfiidae</taxon>
        <taxon>Naegleria</taxon>
    </lineage>
</organism>
<evidence type="ECO:0000313" key="3">
    <source>
        <dbReference type="Proteomes" id="UP000444721"/>
    </source>
</evidence>
<evidence type="ECO:0000256" key="1">
    <source>
        <dbReference type="SAM" id="MobiDB-lite"/>
    </source>
</evidence>
<gene>
    <name evidence="2" type="ORF">FDP41_011299</name>
</gene>
<dbReference type="GeneID" id="68118514"/>
<feature type="region of interest" description="Disordered" evidence="1">
    <location>
        <begin position="1"/>
        <end position="83"/>
    </location>
</feature>
<evidence type="ECO:0000313" key="2">
    <source>
        <dbReference type="EMBL" id="KAF0982369.1"/>
    </source>
</evidence>
<feature type="compositionally biased region" description="Basic residues" evidence="1">
    <location>
        <begin position="58"/>
        <end position="67"/>
    </location>
</feature>
<dbReference type="VEuPathDB" id="AmoebaDB:NfTy_020080"/>
<keyword evidence="3" id="KW-1185">Reference proteome</keyword>
<dbReference type="VEuPathDB" id="AmoebaDB:FDP41_011299"/>
<feature type="compositionally biased region" description="Low complexity" evidence="1">
    <location>
        <begin position="21"/>
        <end position="52"/>
    </location>
</feature>
<dbReference type="EMBL" id="VFQX01000009">
    <property type="protein sequence ID" value="KAF0982369.1"/>
    <property type="molecule type" value="Genomic_DNA"/>
</dbReference>
<feature type="compositionally biased region" description="Polar residues" evidence="1">
    <location>
        <begin position="73"/>
        <end position="83"/>
    </location>
</feature>
<dbReference type="Proteomes" id="UP000444721">
    <property type="component" value="Unassembled WGS sequence"/>
</dbReference>
<dbReference type="RefSeq" id="XP_044567082.1">
    <property type="nucleotide sequence ID" value="XM_044701691.1"/>
</dbReference>
<feature type="region of interest" description="Disordered" evidence="1">
    <location>
        <begin position="180"/>
        <end position="247"/>
    </location>
</feature>
<feature type="compositionally biased region" description="Basic and acidic residues" evidence="1">
    <location>
        <begin position="189"/>
        <end position="199"/>
    </location>
</feature>